<name>A0AAD7J4Q6_9AGAR</name>
<evidence type="ECO:0000313" key="3">
    <source>
        <dbReference type="Proteomes" id="UP001215598"/>
    </source>
</evidence>
<organism evidence="2 3">
    <name type="scientific">Mycena metata</name>
    <dbReference type="NCBI Taxonomy" id="1033252"/>
    <lineage>
        <taxon>Eukaryota</taxon>
        <taxon>Fungi</taxon>
        <taxon>Dikarya</taxon>
        <taxon>Basidiomycota</taxon>
        <taxon>Agaricomycotina</taxon>
        <taxon>Agaricomycetes</taxon>
        <taxon>Agaricomycetidae</taxon>
        <taxon>Agaricales</taxon>
        <taxon>Marasmiineae</taxon>
        <taxon>Mycenaceae</taxon>
        <taxon>Mycena</taxon>
    </lineage>
</organism>
<comment type="caution">
    <text evidence="2">The sequence shown here is derived from an EMBL/GenBank/DDBJ whole genome shotgun (WGS) entry which is preliminary data.</text>
</comment>
<dbReference type="Proteomes" id="UP001215598">
    <property type="component" value="Unassembled WGS sequence"/>
</dbReference>
<evidence type="ECO:0000313" key="2">
    <source>
        <dbReference type="EMBL" id="KAJ7754439.1"/>
    </source>
</evidence>
<accession>A0AAD7J4Q6</accession>
<keyword evidence="3" id="KW-1185">Reference proteome</keyword>
<sequence>MSITPPLFLSLISPYALLFLPEPIRSPSFFSHSSCILLTSESLHTRCLSRVESAGGLRCFVETKCWPEVSAHHRGA</sequence>
<keyword evidence="1" id="KW-0732">Signal</keyword>
<dbReference type="EMBL" id="JARKIB010000052">
    <property type="protein sequence ID" value="KAJ7754439.1"/>
    <property type="molecule type" value="Genomic_DNA"/>
</dbReference>
<protein>
    <recommendedName>
        <fullName evidence="4">Secreted protein</fullName>
    </recommendedName>
</protein>
<proteinExistence type="predicted"/>
<dbReference type="AlphaFoldDB" id="A0AAD7J4Q6"/>
<feature type="signal peptide" evidence="1">
    <location>
        <begin position="1"/>
        <end position="18"/>
    </location>
</feature>
<gene>
    <name evidence="2" type="ORF">B0H16DRAFT_744376</name>
</gene>
<reference evidence="2" key="1">
    <citation type="submission" date="2023-03" db="EMBL/GenBank/DDBJ databases">
        <title>Massive genome expansion in bonnet fungi (Mycena s.s.) driven by repeated elements and novel gene families across ecological guilds.</title>
        <authorList>
            <consortium name="Lawrence Berkeley National Laboratory"/>
            <person name="Harder C.B."/>
            <person name="Miyauchi S."/>
            <person name="Viragh M."/>
            <person name="Kuo A."/>
            <person name="Thoen E."/>
            <person name="Andreopoulos B."/>
            <person name="Lu D."/>
            <person name="Skrede I."/>
            <person name="Drula E."/>
            <person name="Henrissat B."/>
            <person name="Morin E."/>
            <person name="Kohler A."/>
            <person name="Barry K."/>
            <person name="LaButti K."/>
            <person name="Morin E."/>
            <person name="Salamov A."/>
            <person name="Lipzen A."/>
            <person name="Mereny Z."/>
            <person name="Hegedus B."/>
            <person name="Baldrian P."/>
            <person name="Stursova M."/>
            <person name="Weitz H."/>
            <person name="Taylor A."/>
            <person name="Grigoriev I.V."/>
            <person name="Nagy L.G."/>
            <person name="Martin F."/>
            <person name="Kauserud H."/>
        </authorList>
    </citation>
    <scope>NUCLEOTIDE SEQUENCE</scope>
    <source>
        <strain evidence="2">CBHHK182m</strain>
    </source>
</reference>
<evidence type="ECO:0008006" key="4">
    <source>
        <dbReference type="Google" id="ProtNLM"/>
    </source>
</evidence>
<evidence type="ECO:0000256" key="1">
    <source>
        <dbReference type="SAM" id="SignalP"/>
    </source>
</evidence>
<feature type="chain" id="PRO_5042283822" description="Secreted protein" evidence="1">
    <location>
        <begin position="19"/>
        <end position="76"/>
    </location>
</feature>